<sequence length="134" mass="14433">MIKFAPLQSCVDASFWSELGEHKLHALRLSEAPVGIHGWIGPSRYSEVPSQLQLDSESFAVNGSSSSSQPESSCISCDAAAPEDQKQAFAAGCHHTLARVGLHTVPGTLLNTNTLQGFRTLDRQLLLRQVGEGF</sequence>
<reference evidence="2" key="1">
    <citation type="submission" date="2017-08" db="EMBL/GenBank/DDBJ databases">
        <authorList>
            <person name="Polle J.E."/>
            <person name="Barry K."/>
            <person name="Cushman J."/>
            <person name="Schmutz J."/>
            <person name="Tran D."/>
            <person name="Hathwaick L.T."/>
            <person name="Yim W.C."/>
            <person name="Jenkins J."/>
            <person name="Mckie-Krisberg Z.M."/>
            <person name="Prochnik S."/>
            <person name="Lindquist E."/>
            <person name="Dockter R.B."/>
            <person name="Adam C."/>
            <person name="Molina H."/>
            <person name="Bunkerborg J."/>
            <person name="Jin E."/>
            <person name="Buchheim M."/>
            <person name="Magnuson J."/>
        </authorList>
    </citation>
    <scope>NUCLEOTIDE SEQUENCE</scope>
    <source>
        <strain evidence="2">CCAP 19/18</strain>
    </source>
</reference>
<organism evidence="2 3">
    <name type="scientific">Dunaliella salina</name>
    <name type="common">Green alga</name>
    <name type="synonym">Protococcus salinus</name>
    <dbReference type="NCBI Taxonomy" id="3046"/>
    <lineage>
        <taxon>Eukaryota</taxon>
        <taxon>Viridiplantae</taxon>
        <taxon>Chlorophyta</taxon>
        <taxon>core chlorophytes</taxon>
        <taxon>Chlorophyceae</taxon>
        <taxon>CS clade</taxon>
        <taxon>Chlamydomonadales</taxon>
        <taxon>Dunaliellaceae</taxon>
        <taxon>Dunaliella</taxon>
    </lineage>
</organism>
<gene>
    <name evidence="2" type="ORF">DUNSADRAFT_9356</name>
</gene>
<feature type="domain" description="Ubiquitin-like modifier-activating enzyme Atg7 N-terminal" evidence="1">
    <location>
        <begin position="2"/>
        <end position="132"/>
    </location>
</feature>
<evidence type="ECO:0000313" key="3">
    <source>
        <dbReference type="Proteomes" id="UP000815325"/>
    </source>
</evidence>
<name>A0ABQ7H5G4_DUNSA</name>
<dbReference type="EMBL" id="MU069469">
    <property type="protein sequence ID" value="KAF5842097.1"/>
    <property type="molecule type" value="Genomic_DNA"/>
</dbReference>
<dbReference type="Gene3D" id="3.40.140.70">
    <property type="entry name" value="Ubiquitin-like modifier-activating enzyme ATG7 N-terminal domain"/>
    <property type="match status" value="1"/>
</dbReference>
<comment type="caution">
    <text evidence="2">The sequence shown here is derived from an EMBL/GenBank/DDBJ whole genome shotgun (WGS) entry which is preliminary data.</text>
</comment>
<evidence type="ECO:0000259" key="1">
    <source>
        <dbReference type="Pfam" id="PF16420"/>
    </source>
</evidence>
<dbReference type="Pfam" id="PF16420">
    <property type="entry name" value="ATG7_N"/>
    <property type="match status" value="1"/>
</dbReference>
<accession>A0ABQ7H5G4</accession>
<dbReference type="InterPro" id="IPR032197">
    <property type="entry name" value="Atg7_N"/>
</dbReference>
<protein>
    <recommendedName>
        <fullName evidence="1">Ubiquitin-like modifier-activating enzyme Atg7 N-terminal domain-containing protein</fullName>
    </recommendedName>
</protein>
<keyword evidence="3" id="KW-1185">Reference proteome</keyword>
<dbReference type="Proteomes" id="UP000815325">
    <property type="component" value="Unassembled WGS sequence"/>
</dbReference>
<evidence type="ECO:0000313" key="2">
    <source>
        <dbReference type="EMBL" id="KAF5842097.1"/>
    </source>
</evidence>
<dbReference type="InterPro" id="IPR042522">
    <property type="entry name" value="Atg7_N_1"/>
</dbReference>
<proteinExistence type="predicted"/>